<dbReference type="CDD" id="cd20557">
    <property type="entry name" value="CYCLIN_ScPCL1-like"/>
    <property type="match status" value="1"/>
</dbReference>
<feature type="region of interest" description="Disordered" evidence="1">
    <location>
        <begin position="395"/>
        <end position="540"/>
    </location>
</feature>
<keyword evidence="4" id="KW-1185">Reference proteome</keyword>
<dbReference type="InterPro" id="IPR013922">
    <property type="entry name" value="Cyclin_PHO80-like"/>
</dbReference>
<evidence type="ECO:0000313" key="3">
    <source>
        <dbReference type="EMBL" id="KAF7337816.1"/>
    </source>
</evidence>
<dbReference type="InterPro" id="IPR006671">
    <property type="entry name" value="Cyclin_N"/>
</dbReference>
<protein>
    <submittedName>
        <fullName evidence="3">Cyclin N-terminal domain-containing protein</fullName>
    </submittedName>
</protein>
<feature type="compositionally biased region" description="Polar residues" evidence="1">
    <location>
        <begin position="499"/>
        <end position="512"/>
    </location>
</feature>
<dbReference type="Proteomes" id="UP000620124">
    <property type="component" value="Unassembled WGS sequence"/>
</dbReference>
<organism evidence="3 4">
    <name type="scientific">Mycena venus</name>
    <dbReference type="NCBI Taxonomy" id="2733690"/>
    <lineage>
        <taxon>Eukaryota</taxon>
        <taxon>Fungi</taxon>
        <taxon>Dikarya</taxon>
        <taxon>Basidiomycota</taxon>
        <taxon>Agaricomycotina</taxon>
        <taxon>Agaricomycetes</taxon>
        <taxon>Agaricomycetidae</taxon>
        <taxon>Agaricales</taxon>
        <taxon>Marasmiineae</taxon>
        <taxon>Mycenaceae</taxon>
        <taxon>Mycena</taxon>
    </lineage>
</organism>
<dbReference type="EMBL" id="JACAZI010000021">
    <property type="protein sequence ID" value="KAF7337816.1"/>
    <property type="molecule type" value="Genomic_DNA"/>
</dbReference>
<dbReference type="Pfam" id="PF00134">
    <property type="entry name" value="Cyclin_N"/>
    <property type="match status" value="1"/>
</dbReference>
<sequence length="790" mass="86359">MAANPSDALILWDPHSNHALAKTDETSRPGGGRWAIILKALSSPSPGRTLDRVYTSLGSVLEKQANRAAYNLGVGPHAVAQKIQAYFGDCEQRVERLEDLRTSLPPKLEKQCLKLVKYTMPTESANTQFQAFKDIVNHVTLFPGLRSLLLSAKYLENATSIDAVIALWERPAGSPDQEWRFWQTLAATCLTDAMISALVECSSISDLCNCREDELSVIERLSIVHESSGASPYSRALCIRYLSGILHLPGFWLHMGTAHSHVLKKLCLEMVRVLKDIGVDILALGPIGELEPPFDYDGVDLLVTTVLTGISSWLGRLGQEIWSLQPWYENLTEILNLLRRPRAAELLPHSSACATSVFEHILPTASQYVELNVFVDGNEETPDNPHGIFEEAVANLPPENNSTTSVHSTLLDQDDGRSVGSLEDNGEIQSQDSDQDSLQEPSQNEADNLSTSDEESPIETSSEDNGAVQSQYSDKGSLPGPIQNEADNSSISDEERITETQMDGGNRAAQTQDSDKAGPSLNKADNSSTSDEESPTDTRLQYSSMHPASLVDPATHAPALMQLLDIKLDRHVIDYVVDCVSETVDYAMGRSSSLTFRTHHPPPPSLSLSSTSTAPAPHLSIALEEWALERVFLGALIVASKYTDNSSLKNVDWALCTGLFGKRDVGRMEREFLDVLDWELGVQEADLLAHHEGLVGAQERAFIASRAPLLTTRVKTPTKTTTGRIHSRKTSVPELEPSSPQSSLASMDVDPVPAPPKLSNGNKFHDLLRAFPLPQPRHAHAHGAPIRVNA</sequence>
<dbReference type="AlphaFoldDB" id="A0A8H6XC47"/>
<dbReference type="SUPFAM" id="SSF47954">
    <property type="entry name" value="Cyclin-like"/>
    <property type="match status" value="1"/>
</dbReference>
<feature type="region of interest" description="Disordered" evidence="1">
    <location>
        <begin position="717"/>
        <end position="761"/>
    </location>
</feature>
<feature type="compositionally biased region" description="Polar residues" evidence="1">
    <location>
        <begin position="398"/>
        <end position="411"/>
    </location>
</feature>
<dbReference type="OrthoDB" id="3066495at2759"/>
<evidence type="ECO:0000256" key="1">
    <source>
        <dbReference type="SAM" id="MobiDB-lite"/>
    </source>
</evidence>
<dbReference type="GO" id="GO:0019901">
    <property type="term" value="F:protein kinase binding"/>
    <property type="evidence" value="ECO:0007669"/>
    <property type="project" value="InterPro"/>
</dbReference>
<proteinExistence type="predicted"/>
<dbReference type="GO" id="GO:0005634">
    <property type="term" value="C:nucleus"/>
    <property type="evidence" value="ECO:0007669"/>
    <property type="project" value="TreeGrafter"/>
</dbReference>
<dbReference type="PANTHER" id="PTHR15615:SF10">
    <property type="entry name" value="PHO85 CYCLIN-2-RELATED"/>
    <property type="match status" value="1"/>
</dbReference>
<dbReference type="GO" id="GO:0000307">
    <property type="term" value="C:cyclin-dependent protein kinase holoenzyme complex"/>
    <property type="evidence" value="ECO:0007669"/>
    <property type="project" value="TreeGrafter"/>
</dbReference>
<feature type="domain" description="Cyclin N-terminal" evidence="2">
    <location>
        <begin position="627"/>
        <end position="680"/>
    </location>
</feature>
<dbReference type="InterPro" id="IPR036915">
    <property type="entry name" value="Cyclin-like_sf"/>
</dbReference>
<feature type="compositionally biased region" description="Low complexity" evidence="1">
    <location>
        <begin position="732"/>
        <end position="746"/>
    </location>
</feature>
<dbReference type="Gene3D" id="1.10.472.10">
    <property type="entry name" value="Cyclin-like"/>
    <property type="match status" value="1"/>
</dbReference>
<gene>
    <name evidence="3" type="ORF">MVEN_02004300</name>
</gene>
<name>A0A8H6XC47_9AGAR</name>
<reference evidence="3" key="1">
    <citation type="submission" date="2020-05" db="EMBL/GenBank/DDBJ databases">
        <title>Mycena genomes resolve the evolution of fungal bioluminescence.</title>
        <authorList>
            <person name="Tsai I.J."/>
        </authorList>
    </citation>
    <scope>NUCLEOTIDE SEQUENCE</scope>
    <source>
        <strain evidence="3">CCC161011</strain>
    </source>
</reference>
<comment type="caution">
    <text evidence="3">The sequence shown here is derived from an EMBL/GenBank/DDBJ whole genome shotgun (WGS) entry which is preliminary data.</text>
</comment>
<evidence type="ECO:0000259" key="2">
    <source>
        <dbReference type="Pfam" id="PF00134"/>
    </source>
</evidence>
<accession>A0A8H6XC47</accession>
<dbReference type="PANTHER" id="PTHR15615">
    <property type="match status" value="1"/>
</dbReference>
<dbReference type="GO" id="GO:0016538">
    <property type="term" value="F:cyclin-dependent protein serine/threonine kinase regulator activity"/>
    <property type="evidence" value="ECO:0007669"/>
    <property type="project" value="TreeGrafter"/>
</dbReference>
<feature type="compositionally biased region" description="Polar residues" evidence="1">
    <location>
        <begin position="458"/>
        <end position="474"/>
    </location>
</feature>
<feature type="compositionally biased region" description="Polar residues" evidence="1">
    <location>
        <begin position="438"/>
        <end position="451"/>
    </location>
</feature>
<evidence type="ECO:0000313" key="4">
    <source>
        <dbReference type="Proteomes" id="UP000620124"/>
    </source>
</evidence>